<gene>
    <name evidence="2" type="ORF">QR680_011042</name>
</gene>
<name>A0AA39MCT0_9BILA</name>
<organism evidence="2 3">
    <name type="scientific">Steinernema hermaphroditum</name>
    <dbReference type="NCBI Taxonomy" id="289476"/>
    <lineage>
        <taxon>Eukaryota</taxon>
        <taxon>Metazoa</taxon>
        <taxon>Ecdysozoa</taxon>
        <taxon>Nematoda</taxon>
        <taxon>Chromadorea</taxon>
        <taxon>Rhabditida</taxon>
        <taxon>Tylenchina</taxon>
        <taxon>Panagrolaimomorpha</taxon>
        <taxon>Strongyloidoidea</taxon>
        <taxon>Steinernematidae</taxon>
        <taxon>Steinernema</taxon>
    </lineage>
</organism>
<proteinExistence type="predicted"/>
<dbReference type="EMBL" id="JAUCMV010000001">
    <property type="protein sequence ID" value="KAK0428840.1"/>
    <property type="molecule type" value="Genomic_DNA"/>
</dbReference>
<sequence>MILLGHAVLFAAFIASSRSQYHELPLQKTQKVDEAYAATIITDDYLFCCSGWKYEQRDKSHFCTMNLEGVKSKIRGAVCKSMKGALRSDNTTCQINLTVDNTCAQAENLDTTVKCKHDRVFHNRTVLKLPGDAFERIKIKVRGGKDDFRIRFSDGANHKKSSVIEIKSQNGALKVSRGKPNRIKKDDWEDRALSADNTVFNDHLNTIEIITVKWDVFFIVKVNGRELRFEEDTHILSQARFLFLFQEQKATNFAIEEFDVQGAQRTKRSETFSGDQVLLAVLSVTNEECRANIGPDLVMRIQKAHYQIMFEDTKTGHKKFIQDQPELFLGVVMKMFFKLVNGFLTVSIEDYVIYKHNTIYNDPVKVSFNDGVDLKMFKDGGVETPYFKKLADSVTVDPKVALQSILDCILPPK</sequence>
<feature type="signal peptide" evidence="1">
    <location>
        <begin position="1"/>
        <end position="19"/>
    </location>
</feature>
<comment type="caution">
    <text evidence="2">The sequence shown here is derived from an EMBL/GenBank/DDBJ whole genome shotgun (WGS) entry which is preliminary data.</text>
</comment>
<reference evidence="2" key="1">
    <citation type="submission" date="2023-06" db="EMBL/GenBank/DDBJ databases">
        <title>Genomic analysis of the entomopathogenic nematode Steinernema hermaphroditum.</title>
        <authorList>
            <person name="Schwarz E.M."/>
            <person name="Heppert J.K."/>
            <person name="Baniya A."/>
            <person name="Schwartz H.T."/>
            <person name="Tan C.-H."/>
            <person name="Antoshechkin I."/>
            <person name="Sternberg P.W."/>
            <person name="Goodrich-Blair H."/>
            <person name="Dillman A.R."/>
        </authorList>
    </citation>
    <scope>NUCLEOTIDE SEQUENCE</scope>
    <source>
        <strain evidence="2">PS9179</strain>
        <tissue evidence="2">Whole animal</tissue>
    </source>
</reference>
<keyword evidence="3" id="KW-1185">Reference proteome</keyword>
<protein>
    <submittedName>
        <fullName evidence="2">Uncharacterized protein</fullName>
    </submittedName>
</protein>
<evidence type="ECO:0000313" key="3">
    <source>
        <dbReference type="Proteomes" id="UP001175271"/>
    </source>
</evidence>
<evidence type="ECO:0000313" key="2">
    <source>
        <dbReference type="EMBL" id="KAK0428840.1"/>
    </source>
</evidence>
<accession>A0AA39MCT0</accession>
<keyword evidence="1" id="KW-0732">Signal</keyword>
<evidence type="ECO:0000256" key="1">
    <source>
        <dbReference type="SAM" id="SignalP"/>
    </source>
</evidence>
<feature type="chain" id="PRO_5041225417" evidence="1">
    <location>
        <begin position="20"/>
        <end position="413"/>
    </location>
</feature>
<dbReference type="AlphaFoldDB" id="A0AA39MCT0"/>
<dbReference type="Proteomes" id="UP001175271">
    <property type="component" value="Unassembled WGS sequence"/>
</dbReference>